<keyword evidence="2" id="KW-1185">Reference proteome</keyword>
<dbReference type="EMBL" id="FIZY01000023">
    <property type="protein sequence ID" value="CZF83386.1"/>
    <property type="molecule type" value="Genomic_DNA"/>
</dbReference>
<organism evidence="1 2">
    <name type="scientific">Grimontia marina</name>
    <dbReference type="NCBI Taxonomy" id="646534"/>
    <lineage>
        <taxon>Bacteria</taxon>
        <taxon>Pseudomonadati</taxon>
        <taxon>Pseudomonadota</taxon>
        <taxon>Gammaproteobacteria</taxon>
        <taxon>Vibrionales</taxon>
        <taxon>Vibrionaceae</taxon>
        <taxon>Grimontia</taxon>
    </lineage>
</organism>
<gene>
    <name evidence="1" type="ORF">GMA8713_02654</name>
</gene>
<accession>A0A128FAP1</accession>
<sequence length="141" mass="16172">MAPFLFLALGLKFCFFGLLLLQSGWNQFIAVSVHQYRHRHQINPADLNRQDSQRQGCHSHQILIDGLQHNSFLLGLFCFSCTPGVYISGRKSQAESIFQQPIRHKKTDGSCRFLLVSLVSFTDAVRVHHVQCLQHHYVPLQ</sequence>
<evidence type="ECO:0000313" key="2">
    <source>
        <dbReference type="Proteomes" id="UP000073601"/>
    </source>
</evidence>
<dbReference type="AlphaFoldDB" id="A0A128FAP1"/>
<proteinExistence type="predicted"/>
<name>A0A128FAP1_9GAMM</name>
<reference evidence="2" key="1">
    <citation type="submission" date="2016-02" db="EMBL/GenBank/DDBJ databases">
        <authorList>
            <person name="Rodrigo-Torres Lidia"/>
            <person name="Arahal R.David."/>
        </authorList>
    </citation>
    <scope>NUCLEOTIDE SEQUENCE [LARGE SCALE GENOMIC DNA]</scope>
    <source>
        <strain evidence="2">CECT 8713</strain>
    </source>
</reference>
<dbReference type="Proteomes" id="UP000073601">
    <property type="component" value="Unassembled WGS sequence"/>
</dbReference>
<evidence type="ECO:0000313" key="1">
    <source>
        <dbReference type="EMBL" id="CZF83386.1"/>
    </source>
</evidence>
<protein>
    <submittedName>
        <fullName evidence="1">Uncharacterized protein</fullName>
    </submittedName>
</protein>